<dbReference type="InterPro" id="IPR011257">
    <property type="entry name" value="DNA_glycosylase"/>
</dbReference>
<name>A0A4P6HJA7_9BACT</name>
<dbReference type="AlphaFoldDB" id="A0A4P6HJA7"/>
<evidence type="ECO:0000256" key="3">
    <source>
        <dbReference type="ARBA" id="ARBA00023004"/>
    </source>
</evidence>
<organism evidence="6 7">
    <name type="scientific">Solidesulfovibrio carbinolicus</name>
    <dbReference type="NCBI Taxonomy" id="296842"/>
    <lineage>
        <taxon>Bacteria</taxon>
        <taxon>Pseudomonadati</taxon>
        <taxon>Thermodesulfobacteriota</taxon>
        <taxon>Desulfovibrionia</taxon>
        <taxon>Desulfovibrionales</taxon>
        <taxon>Desulfovibrionaceae</taxon>
        <taxon>Solidesulfovibrio</taxon>
    </lineage>
</organism>
<dbReference type="PANTHER" id="PTHR10359">
    <property type="entry name" value="A/G-SPECIFIC ADENINE GLYCOSYLASE/ENDONUCLEASE III"/>
    <property type="match status" value="1"/>
</dbReference>
<keyword evidence="6" id="KW-0540">Nuclease</keyword>
<dbReference type="KEGG" id="dcb:C3Y92_08030"/>
<dbReference type="CDD" id="cd00056">
    <property type="entry name" value="ENDO3c"/>
    <property type="match status" value="1"/>
</dbReference>
<keyword evidence="3" id="KW-0408">Iron</keyword>
<dbReference type="InterPro" id="IPR023170">
    <property type="entry name" value="HhH_base_excis_C"/>
</dbReference>
<dbReference type="Pfam" id="PF00730">
    <property type="entry name" value="HhH-GPD"/>
    <property type="match status" value="1"/>
</dbReference>
<keyword evidence="6" id="KW-0378">Hydrolase</keyword>
<evidence type="ECO:0000313" key="7">
    <source>
        <dbReference type="Proteomes" id="UP000293296"/>
    </source>
</evidence>
<feature type="domain" description="HhH-GPD" evidence="5">
    <location>
        <begin position="38"/>
        <end position="197"/>
    </location>
</feature>
<dbReference type="OrthoDB" id="9802365at2"/>
<evidence type="ECO:0000256" key="4">
    <source>
        <dbReference type="ARBA" id="ARBA00023014"/>
    </source>
</evidence>
<gene>
    <name evidence="6" type="ORF">C3Y92_08030</name>
</gene>
<keyword evidence="7" id="KW-1185">Reference proteome</keyword>
<dbReference type="GO" id="GO:0006284">
    <property type="term" value="P:base-excision repair"/>
    <property type="evidence" value="ECO:0007669"/>
    <property type="project" value="InterPro"/>
</dbReference>
<keyword evidence="6" id="KW-0255">Endonuclease</keyword>
<keyword evidence="4" id="KW-0411">Iron-sulfur</keyword>
<dbReference type="RefSeq" id="WP_129351498.1">
    <property type="nucleotide sequence ID" value="NZ_CP026538.1"/>
</dbReference>
<dbReference type="Gene3D" id="1.10.340.30">
    <property type="entry name" value="Hypothetical protein, domain 2"/>
    <property type="match status" value="1"/>
</dbReference>
<reference evidence="6 7" key="1">
    <citation type="submission" date="2018-02" db="EMBL/GenBank/DDBJ databases">
        <title>Genome sequence of Desulfovibrio carbinolicus DSM 3852.</title>
        <authorList>
            <person name="Wilbanks E."/>
            <person name="Skennerton C.T."/>
            <person name="Orphan V.J."/>
        </authorList>
    </citation>
    <scope>NUCLEOTIDE SEQUENCE [LARGE SCALE GENOMIC DNA]</scope>
    <source>
        <strain evidence="6 7">DSM 3852</strain>
    </source>
</reference>
<keyword evidence="2" id="KW-0479">Metal-binding</keyword>
<proteinExistence type="predicted"/>
<dbReference type="SMART" id="SM00478">
    <property type="entry name" value="ENDO3c"/>
    <property type="match status" value="1"/>
</dbReference>
<evidence type="ECO:0000259" key="5">
    <source>
        <dbReference type="SMART" id="SM00478"/>
    </source>
</evidence>
<accession>A0A4P6HJA7</accession>
<sequence length="216" mass="23597">MKRQTLFLNMYGAMLDAMGPSGWWPAKTPLEMAVGAILTQNTNWQGAAKAVAGLREAGLLDPYALHAASLETVAERIRPAGHFRVKAGRLKNLMALIVEELGGDLTALAGYDLDQARDKLLSVKGVGPETADSILLYGLNLPAFVVDAYTARICFRHGLAPEEAGYDELRELFMDALPEDVGLYNEFHALLVRVGNAWCRPRAPKCAACPLERFLQ</sequence>
<evidence type="ECO:0000256" key="2">
    <source>
        <dbReference type="ARBA" id="ARBA00022723"/>
    </source>
</evidence>
<dbReference type="GO" id="GO:0004519">
    <property type="term" value="F:endonuclease activity"/>
    <property type="evidence" value="ECO:0007669"/>
    <property type="project" value="UniProtKB-KW"/>
</dbReference>
<protein>
    <submittedName>
        <fullName evidence="6">Endonuclease</fullName>
    </submittedName>
</protein>
<dbReference type="PANTHER" id="PTHR10359:SF19">
    <property type="entry name" value="DNA REPAIR GLYCOSYLASE MJ1434-RELATED"/>
    <property type="match status" value="1"/>
</dbReference>
<dbReference type="GO" id="GO:0051539">
    <property type="term" value="F:4 iron, 4 sulfur cluster binding"/>
    <property type="evidence" value="ECO:0007669"/>
    <property type="project" value="UniProtKB-KW"/>
</dbReference>
<dbReference type="SUPFAM" id="SSF48150">
    <property type="entry name" value="DNA-glycosylase"/>
    <property type="match status" value="1"/>
</dbReference>
<keyword evidence="1" id="KW-0004">4Fe-4S</keyword>
<dbReference type="EMBL" id="CP026538">
    <property type="protein sequence ID" value="QAZ67181.1"/>
    <property type="molecule type" value="Genomic_DNA"/>
</dbReference>
<evidence type="ECO:0000256" key="1">
    <source>
        <dbReference type="ARBA" id="ARBA00022485"/>
    </source>
</evidence>
<dbReference type="InterPro" id="IPR003265">
    <property type="entry name" value="HhH-GPD_domain"/>
</dbReference>
<dbReference type="Proteomes" id="UP000293296">
    <property type="component" value="Chromosome"/>
</dbReference>
<dbReference type="PIRSF" id="PIRSF001435">
    <property type="entry name" value="Nth"/>
    <property type="match status" value="1"/>
</dbReference>
<dbReference type="GO" id="GO:0046872">
    <property type="term" value="F:metal ion binding"/>
    <property type="evidence" value="ECO:0007669"/>
    <property type="project" value="UniProtKB-KW"/>
</dbReference>
<evidence type="ECO:0000313" key="6">
    <source>
        <dbReference type="EMBL" id="QAZ67181.1"/>
    </source>
</evidence>
<dbReference type="Gene3D" id="1.10.1670.10">
    <property type="entry name" value="Helix-hairpin-Helix base-excision DNA repair enzymes (C-terminal)"/>
    <property type="match status" value="1"/>
</dbReference>